<accession>A0AAT9J7N8</accession>
<feature type="transmembrane region" description="Helical" evidence="1">
    <location>
        <begin position="44"/>
        <end position="60"/>
    </location>
</feature>
<keyword evidence="1" id="KW-0812">Transmembrane</keyword>
<gene>
    <name evidence="2" type="ORF">ApPV1_gp16</name>
</gene>
<proteinExistence type="predicted"/>
<protein>
    <submittedName>
        <fullName evidence="2">Uncharacterized protein</fullName>
    </submittedName>
</protein>
<dbReference type="EMBL" id="BK065154">
    <property type="protein sequence ID" value="DBA54580.1"/>
    <property type="molecule type" value="Genomic_DNA"/>
</dbReference>
<keyword evidence="1" id="KW-1133">Transmembrane helix</keyword>
<sequence>MNNRQRQQQTIATVIFVLIITEILLHICWKVIDNYFFEDFTVTTQIAILAVIALLFVLFFREELLFGVVRGGESRIVGKKGGGVRNGKKGRRIRKK</sequence>
<feature type="transmembrane region" description="Helical" evidence="1">
    <location>
        <begin position="12"/>
        <end position="32"/>
    </location>
</feature>
<keyword evidence="1" id="KW-0472">Membrane</keyword>
<name>A0AAT9J7N8_9VIRU</name>
<reference evidence="2" key="1">
    <citation type="journal article" date="2024" name="ISME J.">
        <title>Pleomorphic viruses establish stable relationship with marine hyperthermophilic archaea.</title>
        <authorList>
            <person name="Baquero D.P."/>
            <person name="Bignon E.A."/>
            <person name="Krupovic M."/>
        </authorList>
    </citation>
    <scope>NUCLEOTIDE SEQUENCE</scope>
</reference>
<organism evidence="2">
    <name type="scientific">Archaeoglobus profundus pleomorphic provirus 1</name>
    <dbReference type="NCBI Taxonomy" id="3115749"/>
    <lineage>
        <taxon>Viruses</taxon>
        <taxon>Monodnaviria</taxon>
        <taxon>Trapavirae</taxon>
        <taxon>Saleviricota</taxon>
        <taxon>Huolimaviricetes</taxon>
        <taxon>Haloruvirales</taxon>
        <taxon>Pleolipoviridae</taxon>
    </lineage>
</organism>
<evidence type="ECO:0000256" key="1">
    <source>
        <dbReference type="SAM" id="Phobius"/>
    </source>
</evidence>
<evidence type="ECO:0000313" key="2">
    <source>
        <dbReference type="EMBL" id="DBA54580.1"/>
    </source>
</evidence>